<dbReference type="EMBL" id="CAADFD010000016">
    <property type="protein sequence ID" value="VFJ53851.1"/>
    <property type="molecule type" value="Genomic_DNA"/>
</dbReference>
<evidence type="ECO:0000313" key="2">
    <source>
        <dbReference type="EMBL" id="VFJ53851.1"/>
    </source>
</evidence>
<dbReference type="Pfam" id="PF15919">
    <property type="entry name" value="HicB_lk_antitox"/>
    <property type="match status" value="1"/>
</dbReference>
<name>A0A450SK22_9GAMM</name>
<organism evidence="2">
    <name type="scientific">Candidatus Kentrum sp. FW</name>
    <dbReference type="NCBI Taxonomy" id="2126338"/>
    <lineage>
        <taxon>Bacteria</taxon>
        <taxon>Pseudomonadati</taxon>
        <taxon>Pseudomonadota</taxon>
        <taxon>Gammaproteobacteria</taxon>
        <taxon>Candidatus Kentrum</taxon>
    </lineage>
</organism>
<gene>
    <name evidence="2" type="ORF">BECKFW1821B_GA0114236_101616</name>
</gene>
<dbReference type="InterPro" id="IPR035069">
    <property type="entry name" value="TTHA1013/TTHA0281-like"/>
</dbReference>
<accession>A0A450SK22</accession>
<protein>
    <submittedName>
        <fullName evidence="2">Predicted nuclease of the RNAse H fold, HicB family</fullName>
    </submittedName>
</protein>
<evidence type="ECO:0000259" key="1">
    <source>
        <dbReference type="Pfam" id="PF15919"/>
    </source>
</evidence>
<dbReference type="PANTHER" id="PTHR34504">
    <property type="entry name" value="ANTITOXIN HICB"/>
    <property type="match status" value="1"/>
</dbReference>
<proteinExistence type="predicted"/>
<dbReference type="PANTHER" id="PTHR34504:SF2">
    <property type="entry name" value="UPF0150 PROTEIN SSL0259"/>
    <property type="match status" value="1"/>
</dbReference>
<sequence>MGDEIHFFLVLTRWRTGTPWQRAFDRSATKVKTMRYTVVLESSGEGYAASVPGLPGCHSPGNIEQEALKNISDAIYEYLEVVRELTNHKMVRGIEVGV</sequence>
<reference evidence="2" key="1">
    <citation type="submission" date="2019-02" db="EMBL/GenBank/DDBJ databases">
        <authorList>
            <person name="Gruber-Vodicka R. H."/>
            <person name="Seah K. B. B."/>
        </authorList>
    </citation>
    <scope>NUCLEOTIDE SEQUENCE</scope>
    <source>
        <strain evidence="2">BECK_BZ106</strain>
    </source>
</reference>
<dbReference type="InterPro" id="IPR031807">
    <property type="entry name" value="HicB-like"/>
</dbReference>
<dbReference type="Gene3D" id="3.30.160.250">
    <property type="match status" value="1"/>
</dbReference>
<dbReference type="AlphaFoldDB" id="A0A450SK22"/>
<dbReference type="SUPFAM" id="SSF143100">
    <property type="entry name" value="TTHA1013/TTHA0281-like"/>
    <property type="match status" value="1"/>
</dbReference>
<feature type="domain" description="HicB-like antitoxin of toxin-antitoxin system" evidence="1">
    <location>
        <begin position="36"/>
        <end position="86"/>
    </location>
</feature>
<dbReference type="InterPro" id="IPR051404">
    <property type="entry name" value="TA_system_antitoxin"/>
</dbReference>